<dbReference type="Proteomes" id="UP000247727">
    <property type="component" value="Unassembled WGS sequence"/>
</dbReference>
<evidence type="ECO:0000313" key="2">
    <source>
        <dbReference type="Proteomes" id="UP000247727"/>
    </source>
</evidence>
<dbReference type="AlphaFoldDB" id="A0A318TSA1"/>
<protein>
    <submittedName>
        <fullName evidence="1">Uncharacterized protein</fullName>
    </submittedName>
</protein>
<sequence>MRRVQGKPEFYEHRKKVKLPNPLIESGGLELLYKVSIEIFVPPHHVFDYAPGRKKSKLRRDLLEVWVQNFW</sequence>
<keyword evidence="2" id="KW-1185">Reference proteome</keyword>
<dbReference type="EMBL" id="QJTK01000019">
    <property type="protein sequence ID" value="PYF07203.1"/>
    <property type="molecule type" value="Genomic_DNA"/>
</dbReference>
<accession>A0A318TSA1</accession>
<proteinExistence type="predicted"/>
<evidence type="ECO:0000313" key="1">
    <source>
        <dbReference type="EMBL" id="PYF07203.1"/>
    </source>
</evidence>
<gene>
    <name evidence="1" type="ORF">C8J30_11933</name>
</gene>
<organism evidence="1 2">
    <name type="scientific">Rhodobacter viridis</name>
    <dbReference type="NCBI Taxonomy" id="1054202"/>
    <lineage>
        <taxon>Bacteria</taxon>
        <taxon>Pseudomonadati</taxon>
        <taxon>Pseudomonadota</taxon>
        <taxon>Alphaproteobacteria</taxon>
        <taxon>Rhodobacterales</taxon>
        <taxon>Rhodobacter group</taxon>
        <taxon>Rhodobacter</taxon>
    </lineage>
</organism>
<reference evidence="1 2" key="1">
    <citation type="submission" date="2018-06" db="EMBL/GenBank/DDBJ databases">
        <title>Genomic Encyclopedia of Type Strains, Phase III (KMG-III): the genomes of soil and plant-associated and newly described type strains.</title>
        <authorList>
            <person name="Whitman W."/>
        </authorList>
    </citation>
    <scope>NUCLEOTIDE SEQUENCE [LARGE SCALE GENOMIC DNA]</scope>
    <source>
        <strain evidence="1 2">JA737</strain>
    </source>
</reference>
<comment type="caution">
    <text evidence="1">The sequence shown here is derived from an EMBL/GenBank/DDBJ whole genome shotgun (WGS) entry which is preliminary data.</text>
</comment>
<name>A0A318TSA1_9RHOB</name>